<evidence type="ECO:0000313" key="3">
    <source>
        <dbReference type="Proteomes" id="UP000663760"/>
    </source>
</evidence>
<dbReference type="Gene3D" id="3.80.10.10">
    <property type="entry name" value="Ribonuclease Inhibitor"/>
    <property type="match status" value="1"/>
</dbReference>
<reference evidence="2" key="1">
    <citation type="submission" date="2020-02" db="EMBL/GenBank/DDBJ databases">
        <authorList>
            <person name="Scholz U."/>
            <person name="Mascher M."/>
            <person name="Fiebig A."/>
        </authorList>
    </citation>
    <scope>NUCLEOTIDE SEQUENCE</scope>
</reference>
<feature type="compositionally biased region" description="Basic and acidic residues" evidence="1">
    <location>
        <begin position="76"/>
        <end position="85"/>
    </location>
</feature>
<organism evidence="2 3">
    <name type="scientific">Spirodela intermedia</name>
    <name type="common">Intermediate duckweed</name>
    <dbReference type="NCBI Taxonomy" id="51605"/>
    <lineage>
        <taxon>Eukaryota</taxon>
        <taxon>Viridiplantae</taxon>
        <taxon>Streptophyta</taxon>
        <taxon>Embryophyta</taxon>
        <taxon>Tracheophyta</taxon>
        <taxon>Spermatophyta</taxon>
        <taxon>Magnoliopsida</taxon>
        <taxon>Liliopsida</taxon>
        <taxon>Araceae</taxon>
        <taxon>Lemnoideae</taxon>
        <taxon>Spirodela</taxon>
    </lineage>
</organism>
<keyword evidence="3" id="KW-1185">Reference proteome</keyword>
<dbReference type="EMBL" id="LR746277">
    <property type="protein sequence ID" value="CAA7407863.1"/>
    <property type="molecule type" value="Genomic_DNA"/>
</dbReference>
<evidence type="ECO:0000313" key="2">
    <source>
        <dbReference type="EMBL" id="CAA7407863.1"/>
    </source>
</evidence>
<evidence type="ECO:0000256" key="1">
    <source>
        <dbReference type="SAM" id="MobiDB-lite"/>
    </source>
</evidence>
<name>A0A7I8LCX4_SPIIN</name>
<accession>A0A7I8LCX4</accession>
<dbReference type="Proteomes" id="UP000663760">
    <property type="component" value="Chromosome 14"/>
</dbReference>
<proteinExistence type="predicted"/>
<feature type="region of interest" description="Disordered" evidence="1">
    <location>
        <begin position="76"/>
        <end position="100"/>
    </location>
</feature>
<dbReference type="OrthoDB" id="664281at2759"/>
<dbReference type="InterPro" id="IPR032675">
    <property type="entry name" value="LRR_dom_sf"/>
</dbReference>
<dbReference type="AlphaFoldDB" id="A0A7I8LCX4"/>
<dbReference type="SUPFAM" id="SSF52047">
    <property type="entry name" value="RNI-like"/>
    <property type="match status" value="1"/>
</dbReference>
<sequence>MICSRGGFPQLQHLVLDSLENLKRWVAVAGTMPRLRSLKIYGCRKLALLPEGLQHMTALKDLTLLNRNCRPAPLADRRRTVHWDGQEEEQLNGPRMTTKP</sequence>
<gene>
    <name evidence="2" type="ORF">SI8410_14018541</name>
</gene>
<protein>
    <submittedName>
        <fullName evidence="2">Uncharacterized protein</fullName>
    </submittedName>
</protein>